<dbReference type="EMBL" id="DVFV01000040">
    <property type="protein sequence ID" value="HIQ90384.1"/>
    <property type="molecule type" value="Genomic_DNA"/>
</dbReference>
<name>A0A9D0ZQ82_9FIRM</name>
<reference evidence="1" key="1">
    <citation type="submission" date="2020-10" db="EMBL/GenBank/DDBJ databases">
        <authorList>
            <person name="Gilroy R."/>
        </authorList>
    </citation>
    <scope>NUCLEOTIDE SEQUENCE</scope>
    <source>
        <strain evidence="1">CHK147-3167</strain>
    </source>
</reference>
<comment type="caution">
    <text evidence="1">The sequence shown here is derived from an EMBL/GenBank/DDBJ whole genome shotgun (WGS) entry which is preliminary data.</text>
</comment>
<reference evidence="1" key="2">
    <citation type="journal article" date="2021" name="PeerJ">
        <title>Extensive microbial diversity within the chicken gut microbiome revealed by metagenomics and culture.</title>
        <authorList>
            <person name="Gilroy R."/>
            <person name="Ravi A."/>
            <person name="Getino M."/>
            <person name="Pursley I."/>
            <person name="Horton D.L."/>
            <person name="Alikhan N.F."/>
            <person name="Baker D."/>
            <person name="Gharbi K."/>
            <person name="Hall N."/>
            <person name="Watson M."/>
            <person name="Adriaenssens E.M."/>
            <person name="Foster-Nyarko E."/>
            <person name="Jarju S."/>
            <person name="Secka A."/>
            <person name="Antonio M."/>
            <person name="Oren A."/>
            <person name="Chaudhuri R.R."/>
            <person name="La Ragione R."/>
            <person name="Hildebrand F."/>
            <person name="Pallen M.J."/>
        </authorList>
    </citation>
    <scope>NUCLEOTIDE SEQUENCE</scope>
    <source>
        <strain evidence="1">CHK147-3167</strain>
    </source>
</reference>
<sequence>MFVVIRRNDYSKEIVRKRLRYGGFEDEFKFYDDIYLRGWDYDIYEIDKTLVVISYDKDLFYLKFGDASRRIIKEILSKDSELGFLKLSKYMNFSAAILKDNLLWGCSYGPARTAFWPNLCYCNLGGKAEMYADNGAEILFSEFLSKDDKLVYLYNKEGLNIYEEGKLKVLKK</sequence>
<gene>
    <name evidence="1" type="ORF">IAB27_01990</name>
</gene>
<accession>A0A9D0ZQ82</accession>
<evidence type="ECO:0000313" key="2">
    <source>
        <dbReference type="Proteomes" id="UP000886786"/>
    </source>
</evidence>
<organism evidence="1 2">
    <name type="scientific">Candidatus Coprosoma intestinipullorum</name>
    <dbReference type="NCBI Taxonomy" id="2840752"/>
    <lineage>
        <taxon>Bacteria</taxon>
        <taxon>Bacillati</taxon>
        <taxon>Bacillota</taxon>
        <taxon>Bacillota incertae sedis</taxon>
        <taxon>Candidatus Coprosoma</taxon>
    </lineage>
</organism>
<dbReference type="Proteomes" id="UP000886786">
    <property type="component" value="Unassembled WGS sequence"/>
</dbReference>
<protein>
    <submittedName>
        <fullName evidence="1">Uncharacterized protein</fullName>
    </submittedName>
</protein>
<evidence type="ECO:0000313" key="1">
    <source>
        <dbReference type="EMBL" id="HIQ90384.1"/>
    </source>
</evidence>
<proteinExistence type="predicted"/>
<dbReference type="AlphaFoldDB" id="A0A9D0ZQ82"/>